<comment type="caution">
    <text evidence="2">The sequence shown here is derived from an EMBL/GenBank/DDBJ whole genome shotgun (WGS) entry which is preliminary data.</text>
</comment>
<sequence length="291" mass="32622">MLRTWLKRKQSPPGVCCTCYSDVDDGEDSSGRHKPPPPEGGAEKPILLPNEQLLQTFGGKRSMFKVSAYRVQTSLFECQVHNYHETDICESDIVVEANIDHLTSGAQPGAVHVTTERIVFIPVQVRHTGFSIQIEDITSMKVVGSEDALFDSSWFFVCYVGKYMSTIPFASEIRAQSFLKLISNIRFEHNVKNCLPPTYNEKGEEKDTRKKWVQADTKLPSYDESEHALKLFLVSKGLIKVDEPLDRHGQGQDLIAQARAPPTTPDPETRMTEILGGQTTTTRQHNGSLMP</sequence>
<gene>
    <name evidence="2" type="ORF">TRICI_003028</name>
</gene>
<reference evidence="2" key="1">
    <citation type="journal article" date="2019" name="G3 (Bethesda)">
        <title>Genome Assemblies of Two Rare Opportunistic Yeast Pathogens: Diutina rugosa (syn. Candida rugosa) and Trichomonascus ciferrii (syn. Candida ciferrii).</title>
        <authorList>
            <person name="Mixao V."/>
            <person name="Saus E."/>
            <person name="Hansen A.P."/>
            <person name="Lass-Florl C."/>
            <person name="Gabaldon T."/>
        </authorList>
    </citation>
    <scope>NUCLEOTIDE SEQUENCE</scope>
    <source>
        <strain evidence="2">CBS 4856</strain>
    </source>
</reference>
<feature type="region of interest" description="Disordered" evidence="1">
    <location>
        <begin position="25"/>
        <end position="45"/>
    </location>
</feature>
<dbReference type="Proteomes" id="UP000761534">
    <property type="component" value="Unassembled WGS sequence"/>
</dbReference>
<name>A0A642V4C7_9ASCO</name>
<protein>
    <submittedName>
        <fullName evidence="2">Uncharacterized protein</fullName>
    </submittedName>
</protein>
<feature type="region of interest" description="Disordered" evidence="1">
    <location>
        <begin position="249"/>
        <end position="291"/>
    </location>
</feature>
<keyword evidence="3" id="KW-1185">Reference proteome</keyword>
<evidence type="ECO:0000313" key="2">
    <source>
        <dbReference type="EMBL" id="KAA8914131.1"/>
    </source>
</evidence>
<dbReference type="VEuPathDB" id="FungiDB:TRICI_003028"/>
<evidence type="ECO:0000313" key="3">
    <source>
        <dbReference type="Proteomes" id="UP000761534"/>
    </source>
</evidence>
<evidence type="ECO:0000256" key="1">
    <source>
        <dbReference type="SAM" id="MobiDB-lite"/>
    </source>
</evidence>
<dbReference type="EMBL" id="SWFS01000209">
    <property type="protein sequence ID" value="KAA8914131.1"/>
    <property type="molecule type" value="Genomic_DNA"/>
</dbReference>
<accession>A0A642V4C7</accession>
<dbReference type="OrthoDB" id="4089796at2759"/>
<dbReference type="AlphaFoldDB" id="A0A642V4C7"/>
<organism evidence="2 3">
    <name type="scientific">Trichomonascus ciferrii</name>
    <dbReference type="NCBI Taxonomy" id="44093"/>
    <lineage>
        <taxon>Eukaryota</taxon>
        <taxon>Fungi</taxon>
        <taxon>Dikarya</taxon>
        <taxon>Ascomycota</taxon>
        <taxon>Saccharomycotina</taxon>
        <taxon>Dipodascomycetes</taxon>
        <taxon>Dipodascales</taxon>
        <taxon>Trichomonascaceae</taxon>
        <taxon>Trichomonascus</taxon>
        <taxon>Trichomonascus ciferrii complex</taxon>
    </lineage>
</organism>
<feature type="compositionally biased region" description="Polar residues" evidence="1">
    <location>
        <begin position="277"/>
        <end position="291"/>
    </location>
</feature>
<proteinExistence type="predicted"/>